<reference evidence="2 3" key="1">
    <citation type="journal article" date="2024" name="Plant J.">
        <title>Genome sequences and population genomics reveal climatic adaptation and genomic divergence between two closely related sweetgum species.</title>
        <authorList>
            <person name="Xu W.Q."/>
            <person name="Ren C.Q."/>
            <person name="Zhang X.Y."/>
            <person name="Comes H.P."/>
            <person name="Liu X.H."/>
            <person name="Li Y.G."/>
            <person name="Kettle C.J."/>
            <person name="Jalonen R."/>
            <person name="Gaisberger H."/>
            <person name="Ma Y.Z."/>
            <person name="Qiu Y.X."/>
        </authorList>
    </citation>
    <scope>NUCLEOTIDE SEQUENCE [LARGE SCALE GENOMIC DNA]</scope>
    <source>
        <strain evidence="2">Hangzhou</strain>
    </source>
</reference>
<protein>
    <submittedName>
        <fullName evidence="2">Uncharacterized protein</fullName>
    </submittedName>
</protein>
<feature type="region of interest" description="Disordered" evidence="1">
    <location>
        <begin position="1"/>
        <end position="88"/>
    </location>
</feature>
<sequence>MPKKSSAKTPIQMQENLVVEEEKPSPAPKKRSNEIDEIFSAKKGKKRKQEKAEKLKEDVSEKPKKIKKKRSKGAKEGGFVEPTSRPRNKIEDRLTVYKEEELGIGKADAEGTLFILLIAHAAFDHTR</sequence>
<dbReference type="AlphaFoldDB" id="A0AAP0RAS2"/>
<dbReference type="PANTHER" id="PTHR34066">
    <property type="entry name" value="GROWTH FACTOR 2"/>
    <property type="match status" value="1"/>
</dbReference>
<dbReference type="Proteomes" id="UP001415857">
    <property type="component" value="Unassembled WGS sequence"/>
</dbReference>
<feature type="compositionally biased region" description="Basic and acidic residues" evidence="1">
    <location>
        <begin position="50"/>
        <end position="63"/>
    </location>
</feature>
<keyword evidence="3" id="KW-1185">Reference proteome</keyword>
<evidence type="ECO:0000313" key="3">
    <source>
        <dbReference type="Proteomes" id="UP001415857"/>
    </source>
</evidence>
<accession>A0AAP0RAS2</accession>
<comment type="caution">
    <text evidence="2">The sequence shown here is derived from an EMBL/GenBank/DDBJ whole genome shotgun (WGS) entry which is preliminary data.</text>
</comment>
<gene>
    <name evidence="2" type="ORF">L1049_018921</name>
</gene>
<name>A0AAP0RAS2_LIQFO</name>
<dbReference type="InterPro" id="IPR013885">
    <property type="entry name" value="DUF1764_euk"/>
</dbReference>
<dbReference type="Pfam" id="PF08576">
    <property type="entry name" value="DUF1764"/>
    <property type="match status" value="1"/>
</dbReference>
<organism evidence="2 3">
    <name type="scientific">Liquidambar formosana</name>
    <name type="common">Formosan gum</name>
    <dbReference type="NCBI Taxonomy" id="63359"/>
    <lineage>
        <taxon>Eukaryota</taxon>
        <taxon>Viridiplantae</taxon>
        <taxon>Streptophyta</taxon>
        <taxon>Embryophyta</taxon>
        <taxon>Tracheophyta</taxon>
        <taxon>Spermatophyta</taxon>
        <taxon>Magnoliopsida</taxon>
        <taxon>eudicotyledons</taxon>
        <taxon>Gunneridae</taxon>
        <taxon>Pentapetalae</taxon>
        <taxon>Saxifragales</taxon>
        <taxon>Altingiaceae</taxon>
        <taxon>Liquidambar</taxon>
    </lineage>
</organism>
<evidence type="ECO:0000313" key="2">
    <source>
        <dbReference type="EMBL" id="KAK9274107.1"/>
    </source>
</evidence>
<dbReference type="EMBL" id="JBBPBK010000012">
    <property type="protein sequence ID" value="KAK9274107.1"/>
    <property type="molecule type" value="Genomic_DNA"/>
</dbReference>
<dbReference type="PANTHER" id="PTHR34066:SF1">
    <property type="entry name" value="DUF1764 FAMILY PROTEIN"/>
    <property type="match status" value="1"/>
</dbReference>
<evidence type="ECO:0000256" key="1">
    <source>
        <dbReference type="SAM" id="MobiDB-lite"/>
    </source>
</evidence>
<proteinExistence type="predicted"/>